<dbReference type="HOGENOM" id="CLU_141070_0_0_11"/>
<protein>
    <recommendedName>
        <fullName evidence="3">Terminase</fullName>
    </recommendedName>
</protein>
<sequence length="120" mass="12686">MPEKPKPRPPAGLGAGGRKLWRDLVENFEFDGAEPRLLAELCRQVDLVDALAAAVDTHGVMVPTADGGGVKLNTAVTELRQARLAVARLIAALRLPGEDGRTEQRRTGFRGVYGVTGGGA</sequence>
<dbReference type="KEGG" id="msp:Mspyr1_11980"/>
<evidence type="ECO:0000313" key="2">
    <source>
        <dbReference type="Proteomes" id="UP000008916"/>
    </source>
</evidence>
<name>E6TH00_MYCSR</name>
<gene>
    <name evidence="1" type="ordered locus">Mspyr1_11980</name>
</gene>
<evidence type="ECO:0000313" key="1">
    <source>
        <dbReference type="EMBL" id="ADT97880.1"/>
    </source>
</evidence>
<dbReference type="AlphaFoldDB" id="E6TH00"/>
<dbReference type="Proteomes" id="UP000008916">
    <property type="component" value="Chromosome"/>
</dbReference>
<organism evidence="1 2">
    <name type="scientific">Mycolicibacterium gilvum (strain DSM 45189 / LMG 24558 / Spyr1)</name>
    <name type="common">Mycobacterium gilvum</name>
    <dbReference type="NCBI Taxonomy" id="278137"/>
    <lineage>
        <taxon>Bacteria</taxon>
        <taxon>Bacillati</taxon>
        <taxon>Actinomycetota</taxon>
        <taxon>Actinomycetes</taxon>
        <taxon>Mycobacteriales</taxon>
        <taxon>Mycobacteriaceae</taxon>
        <taxon>Mycolicibacterium</taxon>
    </lineage>
</organism>
<accession>E6TH00</accession>
<reference evidence="1 2" key="1">
    <citation type="journal article" date="2011" name="Stand. Genomic Sci.">
        <title>Complete genome sequence of Mycobacterium sp. strain (Spyr1) and reclassification to Mycobacterium gilvum Spyr1.</title>
        <authorList>
            <person name="Kallimanis A."/>
            <person name="Karabika E."/>
            <person name="Mavromatis K."/>
            <person name="Lapidus A."/>
            <person name="Labutti K.M."/>
            <person name="Liolios K."/>
            <person name="Ivanova N."/>
            <person name="Goodwin L."/>
            <person name="Woyke T."/>
            <person name="Velentzas A.D."/>
            <person name="Perisynakis A."/>
            <person name="Ouzounis C.C."/>
            <person name="Kyrpides N.C."/>
            <person name="Koukkou A.I."/>
            <person name="Drainas C."/>
        </authorList>
    </citation>
    <scope>NUCLEOTIDE SEQUENCE [LARGE SCALE GENOMIC DNA]</scope>
    <source>
        <strain evidence="2">DSM 45189 / LMG 24558 / Spyr1</strain>
    </source>
</reference>
<dbReference type="RefSeq" id="WP_013470899.1">
    <property type="nucleotide sequence ID" value="NC_014814.1"/>
</dbReference>
<evidence type="ECO:0008006" key="3">
    <source>
        <dbReference type="Google" id="ProtNLM"/>
    </source>
</evidence>
<dbReference type="InterPro" id="IPR006448">
    <property type="entry name" value="Phage_term_ssu_P27"/>
</dbReference>
<proteinExistence type="predicted"/>
<dbReference type="EMBL" id="CP002385">
    <property type="protein sequence ID" value="ADT97880.1"/>
    <property type="molecule type" value="Genomic_DNA"/>
</dbReference>
<keyword evidence="2" id="KW-1185">Reference proteome</keyword>
<dbReference type="Pfam" id="PF05119">
    <property type="entry name" value="Terminase_4"/>
    <property type="match status" value="1"/>
</dbReference>